<reference evidence="7 8" key="1">
    <citation type="submission" date="2020-09" db="EMBL/GenBank/DDBJ databases">
        <title>Methylomonas albis sp. nov. and Methylomonas fluvii sp. nov.: Two cold-adapted methanotrophs from the River Elbe and an amended description of Methylovulum psychrotolerans strain Eb1.</title>
        <authorList>
            <person name="Bussmann I.K."/>
            <person name="Klings K.-W."/>
            <person name="Warnstedt J."/>
            <person name="Hoppert M."/>
            <person name="Saborowski A."/>
            <person name="Horn F."/>
            <person name="Liebner S."/>
        </authorList>
    </citation>
    <scope>NUCLEOTIDE SEQUENCE [LARGE SCALE GENOMIC DNA]</scope>
    <source>
        <strain evidence="7 8">EbA</strain>
    </source>
</reference>
<dbReference type="InterPro" id="IPR011006">
    <property type="entry name" value="CheY-like_superfamily"/>
</dbReference>
<dbReference type="PROSITE" id="PS50110">
    <property type="entry name" value="RESPONSE_REGULATORY"/>
    <property type="match status" value="1"/>
</dbReference>
<dbReference type="Pfam" id="PF00072">
    <property type="entry name" value="Response_reg"/>
    <property type="match status" value="1"/>
</dbReference>
<feature type="domain" description="Response regulatory" evidence="6">
    <location>
        <begin position="6"/>
        <end position="120"/>
    </location>
</feature>
<dbReference type="Pfam" id="PF00196">
    <property type="entry name" value="GerE"/>
    <property type="match status" value="1"/>
</dbReference>
<protein>
    <submittedName>
        <fullName evidence="7">Response regulator transcription factor</fullName>
    </submittedName>
</protein>
<dbReference type="SUPFAM" id="SSF52172">
    <property type="entry name" value="CheY-like"/>
    <property type="match status" value="1"/>
</dbReference>
<dbReference type="Gene3D" id="3.40.50.2300">
    <property type="match status" value="1"/>
</dbReference>
<keyword evidence="8" id="KW-1185">Reference proteome</keyword>
<dbReference type="PANTHER" id="PTHR44688:SF16">
    <property type="entry name" value="DNA-BINDING TRANSCRIPTIONAL ACTIVATOR DEVR_DOSR"/>
    <property type="match status" value="1"/>
</dbReference>
<keyword evidence="1" id="KW-0805">Transcription regulation</keyword>
<feature type="modified residue" description="4-aspartylphosphate" evidence="4">
    <location>
        <position position="55"/>
    </location>
</feature>
<dbReference type="CDD" id="cd06170">
    <property type="entry name" value="LuxR_C_like"/>
    <property type="match status" value="1"/>
</dbReference>
<evidence type="ECO:0000256" key="2">
    <source>
        <dbReference type="ARBA" id="ARBA00023125"/>
    </source>
</evidence>
<proteinExistence type="predicted"/>
<keyword evidence="2" id="KW-0238">DNA-binding</keyword>
<sequence>MSEEALVFIVDDDDAVRDSLGQLMQAAGLPCQLFESAEDFLEAYRPGQPGCLVLDLNMPDMSGDELQNELIRLNIQIPIIFLTAFGDIPTTVRVIKAGAIDFLTKPIPSKVLLTRIEAVLQQQSLVLEQNKCNCIITLTARELEVMYLVITGQSNKQIARHLGISHRTVEVHRARVMEKTGASNLVDLVRICSEYEISCNSVN</sequence>
<dbReference type="PROSITE" id="PS50043">
    <property type="entry name" value="HTH_LUXR_2"/>
    <property type="match status" value="1"/>
</dbReference>
<dbReference type="SMART" id="SM00448">
    <property type="entry name" value="REC"/>
    <property type="match status" value="1"/>
</dbReference>
<evidence type="ECO:0000313" key="8">
    <source>
        <dbReference type="Proteomes" id="UP000652176"/>
    </source>
</evidence>
<dbReference type="InterPro" id="IPR000792">
    <property type="entry name" value="Tscrpt_reg_LuxR_C"/>
</dbReference>
<dbReference type="Gene3D" id="1.10.10.10">
    <property type="entry name" value="Winged helix-like DNA-binding domain superfamily/Winged helix DNA-binding domain"/>
    <property type="match status" value="1"/>
</dbReference>
<accession>A0ABR9D049</accession>
<dbReference type="RefSeq" id="WP_192374852.1">
    <property type="nucleotide sequence ID" value="NZ_CAJHIV010000001.1"/>
</dbReference>
<keyword evidence="4" id="KW-0597">Phosphoprotein</keyword>
<dbReference type="Proteomes" id="UP000652176">
    <property type="component" value="Unassembled WGS sequence"/>
</dbReference>
<evidence type="ECO:0000256" key="3">
    <source>
        <dbReference type="ARBA" id="ARBA00023163"/>
    </source>
</evidence>
<dbReference type="PRINTS" id="PR00038">
    <property type="entry name" value="HTHLUXR"/>
</dbReference>
<evidence type="ECO:0000259" key="5">
    <source>
        <dbReference type="PROSITE" id="PS50043"/>
    </source>
</evidence>
<keyword evidence="3" id="KW-0804">Transcription</keyword>
<dbReference type="CDD" id="cd17537">
    <property type="entry name" value="REC_FixJ"/>
    <property type="match status" value="1"/>
</dbReference>
<dbReference type="PANTHER" id="PTHR44688">
    <property type="entry name" value="DNA-BINDING TRANSCRIPTIONAL ACTIVATOR DEVR_DOSR"/>
    <property type="match status" value="1"/>
</dbReference>
<gene>
    <name evidence="7" type="ORF">IE877_11495</name>
</gene>
<dbReference type="PROSITE" id="PS00622">
    <property type="entry name" value="HTH_LUXR_1"/>
    <property type="match status" value="1"/>
</dbReference>
<dbReference type="SMART" id="SM00421">
    <property type="entry name" value="HTH_LUXR"/>
    <property type="match status" value="1"/>
</dbReference>
<organism evidence="7 8">
    <name type="scientific">Methylomonas albis</name>
    <dbReference type="NCBI Taxonomy" id="1854563"/>
    <lineage>
        <taxon>Bacteria</taxon>
        <taxon>Pseudomonadati</taxon>
        <taxon>Pseudomonadota</taxon>
        <taxon>Gammaproteobacteria</taxon>
        <taxon>Methylococcales</taxon>
        <taxon>Methylococcaceae</taxon>
        <taxon>Methylomonas</taxon>
    </lineage>
</organism>
<feature type="domain" description="HTH luxR-type" evidence="5">
    <location>
        <begin position="131"/>
        <end position="196"/>
    </location>
</feature>
<evidence type="ECO:0000256" key="4">
    <source>
        <dbReference type="PROSITE-ProRule" id="PRU00169"/>
    </source>
</evidence>
<evidence type="ECO:0000259" key="6">
    <source>
        <dbReference type="PROSITE" id="PS50110"/>
    </source>
</evidence>
<dbReference type="InterPro" id="IPR001789">
    <property type="entry name" value="Sig_transdc_resp-reg_receiver"/>
</dbReference>
<evidence type="ECO:0000313" key="7">
    <source>
        <dbReference type="EMBL" id="MBD9356504.1"/>
    </source>
</evidence>
<dbReference type="EMBL" id="JACXSS010000001">
    <property type="protein sequence ID" value="MBD9356504.1"/>
    <property type="molecule type" value="Genomic_DNA"/>
</dbReference>
<comment type="caution">
    <text evidence="7">The sequence shown here is derived from an EMBL/GenBank/DDBJ whole genome shotgun (WGS) entry which is preliminary data.</text>
</comment>
<dbReference type="InterPro" id="IPR036388">
    <property type="entry name" value="WH-like_DNA-bd_sf"/>
</dbReference>
<evidence type="ECO:0000256" key="1">
    <source>
        <dbReference type="ARBA" id="ARBA00023015"/>
    </source>
</evidence>
<name>A0ABR9D049_9GAMM</name>